<dbReference type="Proteomes" id="UP000777482">
    <property type="component" value="Unassembled WGS sequence"/>
</dbReference>
<feature type="region of interest" description="Disordered" evidence="1">
    <location>
        <begin position="296"/>
        <end position="390"/>
    </location>
</feature>
<evidence type="ECO:0000313" key="5">
    <source>
        <dbReference type="Proteomes" id="UP000777482"/>
    </source>
</evidence>
<dbReference type="OrthoDB" id="2530258at2759"/>
<keyword evidence="2" id="KW-1133">Transmembrane helix</keyword>
<name>A0A9P6W463_RHOMI</name>
<evidence type="ECO:0000256" key="2">
    <source>
        <dbReference type="SAM" id="Phobius"/>
    </source>
</evidence>
<keyword evidence="3" id="KW-0732">Signal</keyword>
<feature type="compositionally biased region" description="Low complexity" evidence="1">
    <location>
        <begin position="343"/>
        <end position="359"/>
    </location>
</feature>
<dbReference type="EMBL" id="PUHQ01000029">
    <property type="protein sequence ID" value="KAG0662106.1"/>
    <property type="molecule type" value="Genomic_DNA"/>
</dbReference>
<comment type="caution">
    <text evidence="4">The sequence shown here is derived from an EMBL/GenBank/DDBJ whole genome shotgun (WGS) entry which is preliminary data.</text>
</comment>
<evidence type="ECO:0000313" key="4">
    <source>
        <dbReference type="EMBL" id="KAG0662106.1"/>
    </source>
</evidence>
<reference evidence="4 5" key="1">
    <citation type="submission" date="2020-11" db="EMBL/GenBank/DDBJ databases">
        <title>Kefir isolates.</title>
        <authorList>
            <person name="Marcisauskas S."/>
            <person name="Kim Y."/>
            <person name="Blasche S."/>
        </authorList>
    </citation>
    <scope>NUCLEOTIDE SEQUENCE [LARGE SCALE GENOMIC DNA]</scope>
    <source>
        <strain evidence="4 5">KR</strain>
    </source>
</reference>
<protein>
    <submittedName>
        <fullName evidence="4">Uncharacterized protein</fullName>
    </submittedName>
</protein>
<evidence type="ECO:0000256" key="1">
    <source>
        <dbReference type="SAM" id="MobiDB-lite"/>
    </source>
</evidence>
<keyword evidence="2" id="KW-0812">Transmembrane</keyword>
<dbReference type="AlphaFoldDB" id="A0A9P6W463"/>
<organism evidence="4 5">
    <name type="scientific">Rhodotorula mucilaginosa</name>
    <name type="common">Yeast</name>
    <name type="synonym">Rhodotorula rubra</name>
    <dbReference type="NCBI Taxonomy" id="5537"/>
    <lineage>
        <taxon>Eukaryota</taxon>
        <taxon>Fungi</taxon>
        <taxon>Dikarya</taxon>
        <taxon>Basidiomycota</taxon>
        <taxon>Pucciniomycotina</taxon>
        <taxon>Microbotryomycetes</taxon>
        <taxon>Sporidiobolales</taxon>
        <taxon>Sporidiobolaceae</taxon>
        <taxon>Rhodotorula</taxon>
    </lineage>
</organism>
<feature type="compositionally biased region" description="Basic and acidic residues" evidence="1">
    <location>
        <begin position="371"/>
        <end position="380"/>
    </location>
</feature>
<feature type="compositionally biased region" description="Polar residues" evidence="1">
    <location>
        <begin position="360"/>
        <end position="369"/>
    </location>
</feature>
<keyword evidence="2" id="KW-0472">Membrane</keyword>
<evidence type="ECO:0000256" key="3">
    <source>
        <dbReference type="SAM" id="SignalP"/>
    </source>
</evidence>
<proteinExistence type="predicted"/>
<sequence>MPKPRSLLYAAVAAAALFLGARPAHAQQAQASLSSSATTALTQSSTMSGMSTITLPAPTTIPFSSSTTTTTAASSSEAPAPTANTTTSTQQQVRLWPPKGGLVMCQRVEFAFTGPAVPKSCGVYVTNTSTYLQQIPLGGEFTSLTGGTFPWLVDLPAGLSVEVQFWVSINNRVEQFTLRNLVVQPSADSSCIATGPSQNTQSIVSYASSLNSSPTSAAAQRSGDENNAGPIAGGVVGGLAALALLGLTIYLCLRRRRRARSVQPPLFFGDHNADKGSPPMTHAQMVALNYQGYPSAGGTGAAPTPEESSNHSPVASKPSGQIPPVPYVSQKELQRAPPNATAPGSVSSSVSPPSGEEVGTASSPTTAPSQRGHEGTRGLDDPATFSPRHR</sequence>
<feature type="compositionally biased region" description="Low complexity" evidence="1">
    <location>
        <begin position="58"/>
        <end position="89"/>
    </location>
</feature>
<keyword evidence="5" id="KW-1185">Reference proteome</keyword>
<feature type="signal peptide" evidence="3">
    <location>
        <begin position="1"/>
        <end position="26"/>
    </location>
</feature>
<feature type="chain" id="PRO_5040271560" evidence="3">
    <location>
        <begin position="27"/>
        <end position="390"/>
    </location>
</feature>
<gene>
    <name evidence="4" type="ORF">C6P46_003499</name>
</gene>
<accession>A0A9P6W463</accession>
<feature type="transmembrane region" description="Helical" evidence="2">
    <location>
        <begin position="231"/>
        <end position="253"/>
    </location>
</feature>
<feature type="region of interest" description="Disordered" evidence="1">
    <location>
        <begin position="58"/>
        <end position="92"/>
    </location>
</feature>